<evidence type="ECO:0000259" key="6">
    <source>
        <dbReference type="PROSITE" id="PS51503"/>
    </source>
</evidence>
<organism evidence="7 8">
    <name type="scientific">Coprinopsis marcescibilis</name>
    <name type="common">Agaric fungus</name>
    <name type="synonym">Psathyrella marcescibilis</name>
    <dbReference type="NCBI Taxonomy" id="230819"/>
    <lineage>
        <taxon>Eukaryota</taxon>
        <taxon>Fungi</taxon>
        <taxon>Dikarya</taxon>
        <taxon>Basidiomycota</taxon>
        <taxon>Agaricomycotina</taxon>
        <taxon>Agaricomycetes</taxon>
        <taxon>Agaricomycetidae</taxon>
        <taxon>Agaricales</taxon>
        <taxon>Agaricineae</taxon>
        <taxon>Psathyrellaceae</taxon>
        <taxon>Coprinopsis</taxon>
    </lineage>
</organism>
<keyword evidence="3 5" id="KW-1133">Transmembrane helix</keyword>
<evidence type="ECO:0000256" key="3">
    <source>
        <dbReference type="ARBA" id="ARBA00022989"/>
    </source>
</evidence>
<gene>
    <name evidence="7" type="ORF">FA15DRAFT_629023</name>
</gene>
<dbReference type="InterPro" id="IPR007667">
    <property type="entry name" value="Hypoxia_induced_domain"/>
</dbReference>
<dbReference type="GO" id="GO:0005739">
    <property type="term" value="C:mitochondrion"/>
    <property type="evidence" value="ECO:0007669"/>
    <property type="project" value="UniProtKB-SubCell"/>
</dbReference>
<keyword evidence="4 5" id="KW-0472">Membrane</keyword>
<evidence type="ECO:0000256" key="2">
    <source>
        <dbReference type="ARBA" id="ARBA00022692"/>
    </source>
</evidence>
<evidence type="ECO:0000313" key="8">
    <source>
        <dbReference type="Proteomes" id="UP000307440"/>
    </source>
</evidence>
<evidence type="ECO:0000313" key="7">
    <source>
        <dbReference type="EMBL" id="TFK17116.1"/>
    </source>
</evidence>
<dbReference type="OrthoDB" id="1915122at2759"/>
<dbReference type="PANTHER" id="PTHR28018">
    <property type="entry name" value="RESPIRATORY SUPERCOMPLEX FACTOR 2, MITOCHONDRIAL"/>
    <property type="match status" value="1"/>
</dbReference>
<feature type="transmembrane region" description="Helical" evidence="5">
    <location>
        <begin position="118"/>
        <end position="137"/>
    </location>
</feature>
<keyword evidence="8" id="KW-1185">Reference proteome</keyword>
<protein>
    <recommendedName>
        <fullName evidence="6">HIG1 domain-containing protein</fullName>
    </recommendedName>
</protein>
<dbReference type="Proteomes" id="UP000307440">
    <property type="component" value="Unassembled WGS sequence"/>
</dbReference>
<dbReference type="PANTHER" id="PTHR28018:SF3">
    <property type="entry name" value="RESPIRATORY SUPERCOMPLEX FACTOR 2, MITOCHONDRIAL"/>
    <property type="match status" value="1"/>
</dbReference>
<sequence length="215" mass="23700">MKLATEEQLEAHAAASRRGALEGTLVSGAVALAGSYWANRRFPAYNRLPFSLKVLGGILLAAPCLAIQAERRGLEYDKSQWEGEGSRILDHKEVSAAKRWDLMTTNQKVTEWAFRHQYSLIVGGWAGGLAVAGGIISRNKFQTYPQKIVQARMWAQGLTIGLLLVAGALTQQRRNVLSNESHRDHSWRDVIEQQERDRELEQAALKVPAGAAVAA</sequence>
<dbReference type="EMBL" id="ML210566">
    <property type="protein sequence ID" value="TFK17116.1"/>
    <property type="molecule type" value="Genomic_DNA"/>
</dbReference>
<accession>A0A5C3KAJ5</accession>
<name>A0A5C3KAJ5_COPMA</name>
<keyword evidence="2 5" id="KW-0812">Transmembrane</keyword>
<feature type="transmembrane region" description="Helical" evidence="5">
    <location>
        <begin position="149"/>
        <end position="169"/>
    </location>
</feature>
<dbReference type="AlphaFoldDB" id="A0A5C3KAJ5"/>
<dbReference type="GO" id="GO:0033617">
    <property type="term" value="P:mitochondrial respiratory chain complex IV assembly"/>
    <property type="evidence" value="ECO:0007669"/>
    <property type="project" value="TreeGrafter"/>
</dbReference>
<comment type="subcellular location">
    <subcellularLocation>
        <location evidence="1">Mitochondrion</location>
    </subcellularLocation>
</comment>
<reference evidence="7 8" key="1">
    <citation type="journal article" date="2019" name="Nat. Ecol. Evol.">
        <title>Megaphylogeny resolves global patterns of mushroom evolution.</title>
        <authorList>
            <person name="Varga T."/>
            <person name="Krizsan K."/>
            <person name="Foldi C."/>
            <person name="Dima B."/>
            <person name="Sanchez-Garcia M."/>
            <person name="Sanchez-Ramirez S."/>
            <person name="Szollosi G.J."/>
            <person name="Szarkandi J.G."/>
            <person name="Papp V."/>
            <person name="Albert L."/>
            <person name="Andreopoulos W."/>
            <person name="Angelini C."/>
            <person name="Antonin V."/>
            <person name="Barry K.W."/>
            <person name="Bougher N.L."/>
            <person name="Buchanan P."/>
            <person name="Buyck B."/>
            <person name="Bense V."/>
            <person name="Catcheside P."/>
            <person name="Chovatia M."/>
            <person name="Cooper J."/>
            <person name="Damon W."/>
            <person name="Desjardin D."/>
            <person name="Finy P."/>
            <person name="Geml J."/>
            <person name="Haridas S."/>
            <person name="Hughes K."/>
            <person name="Justo A."/>
            <person name="Karasinski D."/>
            <person name="Kautmanova I."/>
            <person name="Kiss B."/>
            <person name="Kocsube S."/>
            <person name="Kotiranta H."/>
            <person name="LaButti K.M."/>
            <person name="Lechner B.E."/>
            <person name="Liimatainen K."/>
            <person name="Lipzen A."/>
            <person name="Lukacs Z."/>
            <person name="Mihaltcheva S."/>
            <person name="Morgado L.N."/>
            <person name="Niskanen T."/>
            <person name="Noordeloos M.E."/>
            <person name="Ohm R.A."/>
            <person name="Ortiz-Santana B."/>
            <person name="Ovrebo C."/>
            <person name="Racz N."/>
            <person name="Riley R."/>
            <person name="Savchenko A."/>
            <person name="Shiryaev A."/>
            <person name="Soop K."/>
            <person name="Spirin V."/>
            <person name="Szebenyi C."/>
            <person name="Tomsovsky M."/>
            <person name="Tulloss R.E."/>
            <person name="Uehling J."/>
            <person name="Grigoriev I.V."/>
            <person name="Vagvolgyi C."/>
            <person name="Papp T."/>
            <person name="Martin F.M."/>
            <person name="Miettinen O."/>
            <person name="Hibbett D.S."/>
            <person name="Nagy L.G."/>
        </authorList>
    </citation>
    <scope>NUCLEOTIDE SEQUENCE [LARGE SCALE GENOMIC DNA]</scope>
    <source>
        <strain evidence="7 8">CBS 121175</strain>
    </source>
</reference>
<feature type="domain" description="HIG1" evidence="6">
    <location>
        <begin position="90"/>
        <end position="181"/>
    </location>
</feature>
<dbReference type="STRING" id="230819.A0A5C3KAJ5"/>
<evidence type="ECO:0000256" key="1">
    <source>
        <dbReference type="ARBA" id="ARBA00004173"/>
    </source>
</evidence>
<evidence type="ECO:0000256" key="4">
    <source>
        <dbReference type="ARBA" id="ARBA00023136"/>
    </source>
</evidence>
<dbReference type="PROSITE" id="PS51503">
    <property type="entry name" value="HIG1"/>
    <property type="match status" value="1"/>
</dbReference>
<proteinExistence type="predicted"/>
<dbReference type="InterPro" id="IPR040153">
    <property type="entry name" value="Rcf2"/>
</dbReference>
<evidence type="ECO:0000256" key="5">
    <source>
        <dbReference type="SAM" id="Phobius"/>
    </source>
</evidence>